<proteinExistence type="inferred from homology"/>
<dbReference type="GO" id="GO:0016829">
    <property type="term" value="F:lyase activity"/>
    <property type="evidence" value="ECO:0007669"/>
    <property type="project" value="UniProtKB-KW"/>
</dbReference>
<keyword evidence="2" id="KW-0456">Lyase</keyword>
<dbReference type="AlphaFoldDB" id="A0A1F6TGJ2"/>
<dbReference type="GO" id="GO:0006635">
    <property type="term" value="P:fatty acid beta-oxidation"/>
    <property type="evidence" value="ECO:0007669"/>
    <property type="project" value="TreeGrafter"/>
</dbReference>
<organism evidence="3 4">
    <name type="scientific">Candidatus Muproteobacteria bacterium RBG_16_65_31</name>
    <dbReference type="NCBI Taxonomy" id="1817759"/>
    <lineage>
        <taxon>Bacteria</taxon>
        <taxon>Pseudomonadati</taxon>
        <taxon>Pseudomonadota</taxon>
        <taxon>Candidatus Muproteobacteria</taxon>
    </lineage>
</organism>
<dbReference type="InterPro" id="IPR029045">
    <property type="entry name" value="ClpP/crotonase-like_dom_sf"/>
</dbReference>
<dbReference type="InterPro" id="IPR001753">
    <property type="entry name" value="Enoyl-CoA_hydra/iso"/>
</dbReference>
<dbReference type="Gene3D" id="3.90.226.10">
    <property type="entry name" value="2-enoyl-CoA Hydratase, Chain A, domain 1"/>
    <property type="match status" value="1"/>
</dbReference>
<protein>
    <submittedName>
        <fullName evidence="3">Enoyl-CoA hydratase</fullName>
    </submittedName>
</protein>
<sequence length="262" mass="28298">MPLPSIDVTRDGDIATVSFNNPGKLNAITVAMWRELARAMRELSADDGLRCIVLRGAGDDAFAAGADIAEFASARDNFAQGKVYHLEYVAGALEAVGECRHPTVALIKGPCVGGGLEIACQCDLRISGSSGRFGVPINRLGFAIAYGELAGLLALAGRAVAAEILLEGRVWNADEAMAKGLLSRVVPDDEAQAEAYATARRISDGAPLAARWHKQYIRRLMPHGAPLTQTEIDANFDYFKTEDYRIGYEAFINKRKPKFKGR</sequence>
<comment type="similarity">
    <text evidence="1">Belongs to the enoyl-CoA hydratase/isomerase family.</text>
</comment>
<evidence type="ECO:0000313" key="4">
    <source>
        <dbReference type="Proteomes" id="UP000179344"/>
    </source>
</evidence>
<dbReference type="Pfam" id="PF00378">
    <property type="entry name" value="ECH_1"/>
    <property type="match status" value="1"/>
</dbReference>
<comment type="caution">
    <text evidence="3">The sequence shown here is derived from an EMBL/GenBank/DDBJ whole genome shotgun (WGS) entry which is preliminary data.</text>
</comment>
<dbReference type="PANTHER" id="PTHR11941:SF54">
    <property type="entry name" value="ENOYL-COA HYDRATASE, MITOCHONDRIAL"/>
    <property type="match status" value="1"/>
</dbReference>
<dbReference type="SUPFAM" id="SSF52096">
    <property type="entry name" value="ClpP/crotonase"/>
    <property type="match status" value="1"/>
</dbReference>
<dbReference type="PANTHER" id="PTHR11941">
    <property type="entry name" value="ENOYL-COA HYDRATASE-RELATED"/>
    <property type="match status" value="1"/>
</dbReference>
<evidence type="ECO:0000256" key="1">
    <source>
        <dbReference type="ARBA" id="ARBA00005254"/>
    </source>
</evidence>
<dbReference type="InterPro" id="IPR014748">
    <property type="entry name" value="Enoyl-CoA_hydra_C"/>
</dbReference>
<dbReference type="Proteomes" id="UP000179344">
    <property type="component" value="Unassembled WGS sequence"/>
</dbReference>
<name>A0A1F6TGJ2_9PROT</name>
<accession>A0A1F6TGJ2</accession>
<dbReference type="EMBL" id="MFST01000061">
    <property type="protein sequence ID" value="OGI44257.1"/>
    <property type="molecule type" value="Genomic_DNA"/>
</dbReference>
<dbReference type="Gene3D" id="1.10.12.10">
    <property type="entry name" value="Lyase 2-enoyl-coa Hydratase, Chain A, domain 2"/>
    <property type="match status" value="1"/>
</dbReference>
<dbReference type="CDD" id="cd06558">
    <property type="entry name" value="crotonase-like"/>
    <property type="match status" value="1"/>
</dbReference>
<evidence type="ECO:0000313" key="3">
    <source>
        <dbReference type="EMBL" id="OGI44257.1"/>
    </source>
</evidence>
<evidence type="ECO:0000256" key="2">
    <source>
        <dbReference type="ARBA" id="ARBA00023239"/>
    </source>
</evidence>
<gene>
    <name evidence="3" type="ORF">A2V92_05865</name>
</gene>
<reference evidence="3 4" key="1">
    <citation type="journal article" date="2016" name="Nat. Commun.">
        <title>Thousands of microbial genomes shed light on interconnected biogeochemical processes in an aquifer system.</title>
        <authorList>
            <person name="Anantharaman K."/>
            <person name="Brown C.T."/>
            <person name="Hug L.A."/>
            <person name="Sharon I."/>
            <person name="Castelle C.J."/>
            <person name="Probst A.J."/>
            <person name="Thomas B.C."/>
            <person name="Singh A."/>
            <person name="Wilkins M.J."/>
            <person name="Karaoz U."/>
            <person name="Brodie E.L."/>
            <person name="Williams K.H."/>
            <person name="Hubbard S.S."/>
            <person name="Banfield J.F."/>
        </authorList>
    </citation>
    <scope>NUCLEOTIDE SEQUENCE [LARGE SCALE GENOMIC DNA]</scope>
</reference>